<dbReference type="PANTHER" id="PTHR32268:SF16">
    <property type="entry name" value="SERINE O-SUCCINYLTRANSFERASE"/>
    <property type="match status" value="1"/>
</dbReference>
<evidence type="ECO:0000259" key="3">
    <source>
        <dbReference type="Pfam" id="PF00561"/>
    </source>
</evidence>
<dbReference type="SUPFAM" id="SSF53474">
    <property type="entry name" value="alpha/beta-Hydrolases"/>
    <property type="match status" value="1"/>
</dbReference>
<dbReference type="InterPro" id="IPR008220">
    <property type="entry name" value="HAT_MetX-like"/>
</dbReference>
<evidence type="ECO:0000313" key="5">
    <source>
        <dbReference type="Proteomes" id="UP000549394"/>
    </source>
</evidence>
<reference evidence="4 5" key="1">
    <citation type="submission" date="2020-08" db="EMBL/GenBank/DDBJ databases">
        <authorList>
            <person name="Hejnol A."/>
        </authorList>
    </citation>
    <scope>NUCLEOTIDE SEQUENCE [LARGE SCALE GENOMIC DNA]</scope>
</reference>
<evidence type="ECO:0000256" key="2">
    <source>
        <dbReference type="PIRSR" id="PIRSR000443-1"/>
    </source>
</evidence>
<dbReference type="Pfam" id="PF00561">
    <property type="entry name" value="Abhydrolase_1"/>
    <property type="match status" value="1"/>
</dbReference>
<proteinExistence type="inferred from homology"/>
<dbReference type="GO" id="GO:0009086">
    <property type="term" value="P:methionine biosynthetic process"/>
    <property type="evidence" value="ECO:0007669"/>
    <property type="project" value="TreeGrafter"/>
</dbReference>
<dbReference type="AlphaFoldDB" id="A0A7I8W7P6"/>
<dbReference type="NCBIfam" id="TIGR01392">
    <property type="entry name" value="homoserO_Ac_trn"/>
    <property type="match status" value="1"/>
</dbReference>
<feature type="active site" description="Nucleophile" evidence="2">
    <location>
        <position position="194"/>
    </location>
</feature>
<dbReference type="PIRSF" id="PIRSF000443">
    <property type="entry name" value="Homoser_Ac_trans"/>
    <property type="match status" value="1"/>
</dbReference>
<name>A0A7I8W7P6_9ANNE</name>
<dbReference type="PANTHER" id="PTHR32268">
    <property type="entry name" value="HOMOSERINE O-ACETYLTRANSFERASE"/>
    <property type="match status" value="1"/>
</dbReference>
<accession>A0A7I8W7P6</accession>
<dbReference type="GO" id="GO:0006535">
    <property type="term" value="P:cysteine biosynthetic process from serine"/>
    <property type="evidence" value="ECO:0007669"/>
    <property type="project" value="TreeGrafter"/>
</dbReference>
<sequence length="434" mass="48721">MKKRTISQTAEPSPQAFQSKLFSNIDQTQFPCIAQLNTNIDVEPAYQSVVTGYKTFKYSKPFYVRENDGVLPEVTVAYETYGELNEQKNNAVLLQGGLSASSHARSHPDNEEPGWWEKFIGPGRALDTDKYFIICTNNIGSCYGSTGPSSINPITNDHYATSFPIITIQDMVNAQFLLLDHLGIEKLHAAVGSSLGGMLSLASAAFHPERVGRLVSISSCMRSHPSSIAMRYLQRKAIVTDPNWQQGRYYNTDKYPKLGTKLAREIATLTYRSGPEWDQRFNRRKIDENAKPSLCPYFQIESYLDHQGELFSTKLDPNSLLYISRAMDLFDLSEPFGTMKKALARIQIPVMVIGVQTDILFPCWQQKELADCLQDAGNQGVSYYELNSLYGHDTFLLDLNGVGAGVKGFIETDNSEKGRVVKGRNDHNRDRMSF</sequence>
<dbReference type="GO" id="GO:0004414">
    <property type="term" value="F:homoserine O-acetyltransferase activity"/>
    <property type="evidence" value="ECO:0007669"/>
    <property type="project" value="TreeGrafter"/>
</dbReference>
<dbReference type="GO" id="GO:0009001">
    <property type="term" value="F:serine O-acetyltransferase activity"/>
    <property type="evidence" value="ECO:0007669"/>
    <property type="project" value="TreeGrafter"/>
</dbReference>
<dbReference type="Gene3D" id="3.40.50.1820">
    <property type="entry name" value="alpha/beta hydrolase"/>
    <property type="match status" value="1"/>
</dbReference>
<evidence type="ECO:0000256" key="1">
    <source>
        <dbReference type="ARBA" id="ARBA00006886"/>
    </source>
</evidence>
<dbReference type="GO" id="GO:0009092">
    <property type="term" value="P:homoserine metabolic process"/>
    <property type="evidence" value="ECO:0007669"/>
    <property type="project" value="TreeGrafter"/>
</dbReference>
<feature type="domain" description="AB hydrolase-1" evidence="3">
    <location>
        <begin position="92"/>
        <end position="369"/>
    </location>
</feature>
<feature type="active site" evidence="2">
    <location>
        <position position="358"/>
    </location>
</feature>
<dbReference type="OrthoDB" id="444135at2759"/>
<evidence type="ECO:0000313" key="4">
    <source>
        <dbReference type="EMBL" id="CAD5122904.1"/>
    </source>
</evidence>
<dbReference type="InterPro" id="IPR029058">
    <property type="entry name" value="AB_hydrolase_fold"/>
</dbReference>
<dbReference type="Proteomes" id="UP000549394">
    <property type="component" value="Unassembled WGS sequence"/>
</dbReference>
<dbReference type="HAMAP" id="MF_00296">
    <property type="entry name" value="MetX_acyltransf"/>
    <property type="match status" value="1"/>
</dbReference>
<comment type="caution">
    <text evidence="4">The sequence shown here is derived from an EMBL/GenBank/DDBJ whole genome shotgun (WGS) entry which is preliminary data.</text>
</comment>
<dbReference type="NCBIfam" id="NF001209">
    <property type="entry name" value="PRK00175.1"/>
    <property type="match status" value="1"/>
</dbReference>
<dbReference type="EMBL" id="CAJFCJ010000019">
    <property type="protein sequence ID" value="CAD5122904.1"/>
    <property type="molecule type" value="Genomic_DNA"/>
</dbReference>
<protein>
    <submittedName>
        <fullName evidence="4">DgyrCDS11304</fullName>
    </submittedName>
</protein>
<keyword evidence="5" id="KW-1185">Reference proteome</keyword>
<feature type="active site" evidence="2">
    <location>
        <position position="392"/>
    </location>
</feature>
<dbReference type="GO" id="GO:0005739">
    <property type="term" value="C:mitochondrion"/>
    <property type="evidence" value="ECO:0007669"/>
    <property type="project" value="TreeGrafter"/>
</dbReference>
<comment type="similarity">
    <text evidence="1">Belongs to the AB hydrolase superfamily. MetX family.</text>
</comment>
<dbReference type="InterPro" id="IPR000073">
    <property type="entry name" value="AB_hydrolase_1"/>
</dbReference>
<gene>
    <name evidence="4" type="ORF">DGYR_LOCUS10645</name>
</gene>
<organism evidence="4 5">
    <name type="scientific">Dimorphilus gyrociliatus</name>
    <dbReference type="NCBI Taxonomy" id="2664684"/>
    <lineage>
        <taxon>Eukaryota</taxon>
        <taxon>Metazoa</taxon>
        <taxon>Spiralia</taxon>
        <taxon>Lophotrochozoa</taxon>
        <taxon>Annelida</taxon>
        <taxon>Polychaeta</taxon>
        <taxon>Polychaeta incertae sedis</taxon>
        <taxon>Dinophilidae</taxon>
        <taxon>Dimorphilus</taxon>
    </lineage>
</organism>